<comment type="caution">
    <text evidence="3">The sequence shown here is derived from an EMBL/GenBank/DDBJ whole genome shotgun (WGS) entry which is preliminary data.</text>
</comment>
<dbReference type="PANTHER" id="PTHR28008">
    <property type="entry name" value="DOMAIN PROTEIN, PUTATIVE (AFU_ORTHOLOGUE AFUA_3G10980)-RELATED"/>
    <property type="match status" value="1"/>
</dbReference>
<name>A0ABT0KJ89_9GAMM</name>
<dbReference type="EMBL" id="JAKIKU010000001">
    <property type="protein sequence ID" value="MCL1043834.1"/>
    <property type="molecule type" value="Genomic_DNA"/>
</dbReference>
<evidence type="ECO:0000259" key="2">
    <source>
        <dbReference type="Pfam" id="PF04892"/>
    </source>
</evidence>
<dbReference type="Proteomes" id="UP001202134">
    <property type="component" value="Unassembled WGS sequence"/>
</dbReference>
<evidence type="ECO:0000313" key="3">
    <source>
        <dbReference type="EMBL" id="MCL1043834.1"/>
    </source>
</evidence>
<keyword evidence="1" id="KW-1133">Transmembrane helix</keyword>
<evidence type="ECO:0000313" key="4">
    <source>
        <dbReference type="Proteomes" id="UP001202134"/>
    </source>
</evidence>
<feature type="domain" description="VanZ-like" evidence="2">
    <location>
        <begin position="26"/>
        <end position="107"/>
    </location>
</feature>
<protein>
    <submittedName>
        <fullName evidence="3">VanZ family protein</fullName>
    </submittedName>
</protein>
<dbReference type="RefSeq" id="WP_102529898.1">
    <property type="nucleotide sequence ID" value="NZ_JAKIKU010000001.1"/>
</dbReference>
<dbReference type="NCBIfam" id="NF037970">
    <property type="entry name" value="vanZ_1"/>
    <property type="match status" value="1"/>
</dbReference>
<organism evidence="3 4">
    <name type="scientific">Shewanella electrodiphila</name>
    <dbReference type="NCBI Taxonomy" id="934143"/>
    <lineage>
        <taxon>Bacteria</taxon>
        <taxon>Pseudomonadati</taxon>
        <taxon>Pseudomonadota</taxon>
        <taxon>Gammaproteobacteria</taxon>
        <taxon>Alteromonadales</taxon>
        <taxon>Shewanellaceae</taxon>
        <taxon>Shewanella</taxon>
    </lineage>
</organism>
<dbReference type="PANTHER" id="PTHR28008:SF1">
    <property type="entry name" value="DOMAIN PROTEIN, PUTATIVE (AFU_ORTHOLOGUE AFUA_3G10980)-RELATED"/>
    <property type="match status" value="1"/>
</dbReference>
<reference evidence="3 4" key="1">
    <citation type="submission" date="2022-01" db="EMBL/GenBank/DDBJ databases">
        <title>Whole genome-based taxonomy of the Shewanellaceae.</title>
        <authorList>
            <person name="Martin-Rodriguez A.J."/>
        </authorList>
    </citation>
    <scope>NUCLEOTIDE SEQUENCE [LARGE SCALE GENOMIC DNA]</scope>
    <source>
        <strain evidence="3 4">DSM 24955</strain>
    </source>
</reference>
<feature type="transmembrane region" description="Helical" evidence="1">
    <location>
        <begin position="60"/>
        <end position="80"/>
    </location>
</feature>
<keyword evidence="4" id="KW-1185">Reference proteome</keyword>
<feature type="transmembrane region" description="Helical" evidence="1">
    <location>
        <begin position="86"/>
        <end position="107"/>
    </location>
</feature>
<sequence length="124" mass="14204">MKLKLFFTASFAFAVLVVSYLVFSKPNYPVTFNNMDKVGHVLSFFGLAFLAYFAFKPKWYWMCSILAFYAILIEVIQSQIPYRSASIADVVADLAGIALFYIFLFVFRKYQAAKLFPKRSSKAS</sequence>
<evidence type="ECO:0000256" key="1">
    <source>
        <dbReference type="SAM" id="Phobius"/>
    </source>
</evidence>
<accession>A0ABT0KJ89</accession>
<proteinExistence type="predicted"/>
<dbReference type="InterPro" id="IPR006976">
    <property type="entry name" value="VanZ-like"/>
</dbReference>
<gene>
    <name evidence="3" type="ORF">L2737_00615</name>
</gene>
<dbReference type="Pfam" id="PF04892">
    <property type="entry name" value="VanZ"/>
    <property type="match status" value="1"/>
</dbReference>
<feature type="transmembrane region" description="Helical" evidence="1">
    <location>
        <begin position="40"/>
        <end position="55"/>
    </location>
</feature>
<keyword evidence="1" id="KW-0812">Transmembrane</keyword>
<keyword evidence="1" id="KW-0472">Membrane</keyword>